<sequence>MLDFRILGETQTDVWKVLDEQHNFTPFLDPNVTEEGEIIPDNKRLYRYFINVSKVGTYSRFRIENLGPDSYSIPDAYEPHANILSISKLLFFGTVSNGRIFFSPEMVRKTSSNLLKLGVLAMYN</sequence>
<name>A2DH88_TRIV3</name>
<keyword evidence="2" id="KW-1185">Reference proteome</keyword>
<dbReference type="EMBL" id="DS113200">
    <property type="protein sequence ID" value="EAY20161.1"/>
    <property type="molecule type" value="Genomic_DNA"/>
</dbReference>
<dbReference type="VEuPathDB" id="TrichDB:TVAGG3_0677450"/>
<reference evidence="1" key="1">
    <citation type="submission" date="2006-10" db="EMBL/GenBank/DDBJ databases">
        <authorList>
            <person name="Amadeo P."/>
            <person name="Zhao Q."/>
            <person name="Wortman J."/>
            <person name="Fraser-Liggett C."/>
            <person name="Carlton J."/>
        </authorList>
    </citation>
    <scope>NUCLEOTIDE SEQUENCE</scope>
    <source>
        <strain evidence="1">G3</strain>
    </source>
</reference>
<dbReference type="KEGG" id="tva:5465676"/>
<dbReference type="VEuPathDB" id="TrichDB:TVAG_021060"/>
<gene>
    <name evidence="1" type="ORF">TVAG_021060</name>
</gene>
<dbReference type="Proteomes" id="UP000001542">
    <property type="component" value="Unassembled WGS sequence"/>
</dbReference>
<evidence type="ECO:0000313" key="1">
    <source>
        <dbReference type="EMBL" id="EAY20161.1"/>
    </source>
</evidence>
<accession>A2DH88</accession>
<organism evidence="1 2">
    <name type="scientific">Trichomonas vaginalis (strain ATCC PRA-98 / G3)</name>
    <dbReference type="NCBI Taxonomy" id="412133"/>
    <lineage>
        <taxon>Eukaryota</taxon>
        <taxon>Metamonada</taxon>
        <taxon>Parabasalia</taxon>
        <taxon>Trichomonadida</taxon>
        <taxon>Trichomonadidae</taxon>
        <taxon>Trichomonas</taxon>
    </lineage>
</organism>
<dbReference type="AlphaFoldDB" id="A2DH88"/>
<dbReference type="RefSeq" id="XP_001581147.1">
    <property type="nucleotide sequence ID" value="XM_001581097.1"/>
</dbReference>
<evidence type="ECO:0000313" key="2">
    <source>
        <dbReference type="Proteomes" id="UP000001542"/>
    </source>
</evidence>
<proteinExistence type="predicted"/>
<protein>
    <submittedName>
        <fullName evidence="1">Uncharacterized protein</fullName>
    </submittedName>
</protein>
<dbReference type="InParanoid" id="A2DH88"/>
<reference evidence="1" key="2">
    <citation type="journal article" date="2007" name="Science">
        <title>Draft genome sequence of the sexually transmitted pathogen Trichomonas vaginalis.</title>
        <authorList>
            <person name="Carlton J.M."/>
            <person name="Hirt R.P."/>
            <person name="Silva J.C."/>
            <person name="Delcher A.L."/>
            <person name="Schatz M."/>
            <person name="Zhao Q."/>
            <person name="Wortman J.R."/>
            <person name="Bidwell S.L."/>
            <person name="Alsmark U.C.M."/>
            <person name="Besteiro S."/>
            <person name="Sicheritz-Ponten T."/>
            <person name="Noel C.J."/>
            <person name="Dacks J.B."/>
            <person name="Foster P.G."/>
            <person name="Simillion C."/>
            <person name="Van de Peer Y."/>
            <person name="Miranda-Saavedra D."/>
            <person name="Barton G.J."/>
            <person name="Westrop G.D."/>
            <person name="Mueller S."/>
            <person name="Dessi D."/>
            <person name="Fiori P.L."/>
            <person name="Ren Q."/>
            <person name="Paulsen I."/>
            <person name="Zhang H."/>
            <person name="Bastida-Corcuera F.D."/>
            <person name="Simoes-Barbosa A."/>
            <person name="Brown M.T."/>
            <person name="Hayes R.D."/>
            <person name="Mukherjee M."/>
            <person name="Okumura C.Y."/>
            <person name="Schneider R."/>
            <person name="Smith A.J."/>
            <person name="Vanacova S."/>
            <person name="Villalvazo M."/>
            <person name="Haas B.J."/>
            <person name="Pertea M."/>
            <person name="Feldblyum T.V."/>
            <person name="Utterback T.R."/>
            <person name="Shu C.L."/>
            <person name="Osoegawa K."/>
            <person name="de Jong P.J."/>
            <person name="Hrdy I."/>
            <person name="Horvathova L."/>
            <person name="Zubacova Z."/>
            <person name="Dolezal P."/>
            <person name="Malik S.B."/>
            <person name="Logsdon J.M. Jr."/>
            <person name="Henze K."/>
            <person name="Gupta A."/>
            <person name="Wang C.C."/>
            <person name="Dunne R.L."/>
            <person name="Upcroft J.A."/>
            <person name="Upcroft P."/>
            <person name="White O."/>
            <person name="Salzberg S.L."/>
            <person name="Tang P."/>
            <person name="Chiu C.-H."/>
            <person name="Lee Y.-S."/>
            <person name="Embley T.M."/>
            <person name="Coombs G.H."/>
            <person name="Mottram J.C."/>
            <person name="Tachezy J."/>
            <person name="Fraser-Liggett C.M."/>
            <person name="Johnson P.J."/>
        </authorList>
    </citation>
    <scope>NUCLEOTIDE SEQUENCE [LARGE SCALE GENOMIC DNA]</scope>
    <source>
        <strain evidence="1">G3</strain>
    </source>
</reference>